<evidence type="ECO:0000259" key="3">
    <source>
        <dbReference type="PROSITE" id="PS51549"/>
    </source>
</evidence>
<dbReference type="PANTHER" id="PTHR24036:SF5">
    <property type="entry name" value="THROMBOMODULIN"/>
    <property type="match status" value="1"/>
</dbReference>
<dbReference type="AlphaFoldDB" id="A0A2A2JSN2"/>
<keyword evidence="2" id="KW-0732">Signal</keyword>
<dbReference type="STRING" id="2018661.A0A2A2JSN2"/>
<sequence length="519" mass="58946">MIRLKHIAFVFLISIWRATTQTINEMNEEYGVYLGEFTGPNVQGKVYVVNETTLQILNFTYNDPSRETYFWLDDESQPTEKGVKIPTREYGPAPIGQYENQHAILNLPGFHKVHRFKSFSLYSKKQLPIAVIPIPSDIQPPKSHIIGEELAGIRYNTASGPIQIIDRKTIKIFAFRFEGNKAPDGVFIVGNGSTVELGKSRKVPIRGKDTENNVESMTEKYDGSRDIILDLPTGIDVYNIDWLAVYCIKFRVNYANVWIKDIPTTIPPHVAPFEPLNLSVPGKWDKAVIIGETNHTNLTFQLGDPGQTKGYSALRSQYPGDYVWYVNGYMAPDIYMKRGVTYNLIVEGGKDRAQLTFNNPLYLSEDPHGAFDRLTDEEKAHIRIASQPKAGVAGRMCSWSHDEGDSNEDAFGSFLEFRNHLKLKCENPSESQAILTFTPSANTSNILYYHSMNNFNMGGMIYIVDDLPAHLNSSPEIPYKYEDWVHSEDNFHSYTSFAQAVNYSSYIYSFCILLLLRFL</sequence>
<dbReference type="OrthoDB" id="2448405at2759"/>
<feature type="domain" description="DM13" evidence="3">
    <location>
        <begin position="31"/>
        <end position="136"/>
    </location>
</feature>
<dbReference type="InterPro" id="IPR019545">
    <property type="entry name" value="DM13_domain"/>
</dbReference>
<dbReference type="EMBL" id="LIAE01010247">
    <property type="protein sequence ID" value="PAV64685.1"/>
    <property type="molecule type" value="Genomic_DNA"/>
</dbReference>
<accession>A0A2A2JSN2</accession>
<keyword evidence="1" id="KW-0677">Repeat</keyword>
<organism evidence="4 5">
    <name type="scientific">Diploscapter pachys</name>
    <dbReference type="NCBI Taxonomy" id="2018661"/>
    <lineage>
        <taxon>Eukaryota</taxon>
        <taxon>Metazoa</taxon>
        <taxon>Ecdysozoa</taxon>
        <taxon>Nematoda</taxon>
        <taxon>Chromadorea</taxon>
        <taxon>Rhabditida</taxon>
        <taxon>Rhabditina</taxon>
        <taxon>Rhabditomorpha</taxon>
        <taxon>Rhabditoidea</taxon>
        <taxon>Rhabditidae</taxon>
        <taxon>Diploscapter</taxon>
    </lineage>
</organism>
<dbReference type="PROSITE" id="PS51549">
    <property type="entry name" value="DM13"/>
    <property type="match status" value="2"/>
</dbReference>
<dbReference type="SMART" id="SM00686">
    <property type="entry name" value="DM13"/>
    <property type="match status" value="2"/>
</dbReference>
<keyword evidence="5" id="KW-1185">Reference proteome</keyword>
<proteinExistence type="predicted"/>
<dbReference type="InterPro" id="IPR052126">
    <property type="entry name" value="Spindle_Org/Thrombomodulin"/>
</dbReference>
<dbReference type="Pfam" id="PF10517">
    <property type="entry name" value="DM13"/>
    <property type="match status" value="2"/>
</dbReference>
<evidence type="ECO:0000313" key="5">
    <source>
        <dbReference type="Proteomes" id="UP000218231"/>
    </source>
</evidence>
<evidence type="ECO:0000256" key="1">
    <source>
        <dbReference type="ARBA" id="ARBA00022737"/>
    </source>
</evidence>
<dbReference type="PANTHER" id="PTHR24036">
    <property type="entry name" value="SKELETOR-RELATED"/>
    <property type="match status" value="1"/>
</dbReference>
<comment type="caution">
    <text evidence="4">The sequence shown here is derived from an EMBL/GenBank/DDBJ whole genome shotgun (WGS) entry which is preliminary data.</text>
</comment>
<feature type="domain" description="DM13" evidence="3">
    <location>
        <begin position="147"/>
        <end position="260"/>
    </location>
</feature>
<feature type="chain" id="PRO_5011996770" description="DM13 domain-containing protein" evidence="2">
    <location>
        <begin position="21"/>
        <end position="519"/>
    </location>
</feature>
<evidence type="ECO:0000313" key="4">
    <source>
        <dbReference type="EMBL" id="PAV64685.1"/>
    </source>
</evidence>
<dbReference type="Proteomes" id="UP000218231">
    <property type="component" value="Unassembled WGS sequence"/>
</dbReference>
<protein>
    <recommendedName>
        <fullName evidence="3">DM13 domain-containing protein</fullName>
    </recommendedName>
</protein>
<reference evidence="4 5" key="1">
    <citation type="journal article" date="2017" name="Curr. Biol.">
        <title>Genome architecture and evolution of a unichromosomal asexual nematode.</title>
        <authorList>
            <person name="Fradin H."/>
            <person name="Zegar C."/>
            <person name="Gutwein M."/>
            <person name="Lucas J."/>
            <person name="Kovtun M."/>
            <person name="Corcoran D."/>
            <person name="Baugh L.R."/>
            <person name="Kiontke K."/>
            <person name="Gunsalus K."/>
            <person name="Fitch D.H."/>
            <person name="Piano F."/>
        </authorList>
    </citation>
    <scope>NUCLEOTIDE SEQUENCE [LARGE SCALE GENOMIC DNA]</scope>
    <source>
        <strain evidence="4">PF1309</strain>
    </source>
</reference>
<evidence type="ECO:0000256" key="2">
    <source>
        <dbReference type="SAM" id="SignalP"/>
    </source>
</evidence>
<feature type="signal peptide" evidence="2">
    <location>
        <begin position="1"/>
        <end position="20"/>
    </location>
</feature>
<gene>
    <name evidence="4" type="ORF">WR25_17878</name>
</gene>
<name>A0A2A2JSN2_9BILA</name>